<evidence type="ECO:0000313" key="2">
    <source>
        <dbReference type="EMBL" id="OGC69796.1"/>
    </source>
</evidence>
<sequence>MKESLLQKNPKSKIIQNGYINIYSQLNDKEKRQLGYKLKYKDLHPEWDETMVYLARMFAIYSAANSVVLDAGCGNGNYLIDENRRSISWAVGVDADERSFEKNICLDELIVSDLENLPFEKNTFDSVTSLWVLEHLQNPEKVFREIKRVLKPGGIFFFATPNKKFMPLWGVSLLNFFGVNSWLNQRLFGRYEKDIFKTYYRANTISQIKTLSRGLFDVVEIKYNYDPSYTSFNSFTFDLSNTLYKIFAKSDFHLFSPHIVGILKKGQS</sequence>
<comment type="caution">
    <text evidence="2">The sequence shown here is derived from an EMBL/GenBank/DDBJ whole genome shotgun (WGS) entry which is preliminary data.</text>
</comment>
<dbReference type="Proteomes" id="UP000179113">
    <property type="component" value="Unassembled WGS sequence"/>
</dbReference>
<dbReference type="InterPro" id="IPR029063">
    <property type="entry name" value="SAM-dependent_MTases_sf"/>
</dbReference>
<name>A0A1F4WKA1_UNCKA</name>
<dbReference type="Pfam" id="PF08241">
    <property type="entry name" value="Methyltransf_11"/>
    <property type="match status" value="1"/>
</dbReference>
<dbReference type="InterPro" id="IPR013216">
    <property type="entry name" value="Methyltransf_11"/>
</dbReference>
<evidence type="ECO:0000259" key="1">
    <source>
        <dbReference type="Pfam" id="PF08241"/>
    </source>
</evidence>
<accession>A0A1F4WKA1</accession>
<proteinExistence type="predicted"/>
<dbReference type="AlphaFoldDB" id="A0A1F4WKA1"/>
<dbReference type="Gene3D" id="3.40.50.150">
    <property type="entry name" value="Vaccinia Virus protein VP39"/>
    <property type="match status" value="1"/>
</dbReference>
<feature type="domain" description="Methyltransferase type 11" evidence="1">
    <location>
        <begin position="69"/>
        <end position="158"/>
    </location>
</feature>
<organism evidence="2 3">
    <name type="scientific">candidate division WWE3 bacterium RIFOXYC1_FULL_39_7</name>
    <dbReference type="NCBI Taxonomy" id="1802643"/>
    <lineage>
        <taxon>Bacteria</taxon>
        <taxon>Katanobacteria</taxon>
    </lineage>
</organism>
<gene>
    <name evidence="2" type="ORF">A2415_04990</name>
</gene>
<dbReference type="SUPFAM" id="SSF53335">
    <property type="entry name" value="S-adenosyl-L-methionine-dependent methyltransferases"/>
    <property type="match status" value="1"/>
</dbReference>
<evidence type="ECO:0000313" key="3">
    <source>
        <dbReference type="Proteomes" id="UP000179113"/>
    </source>
</evidence>
<dbReference type="CDD" id="cd02440">
    <property type="entry name" value="AdoMet_MTases"/>
    <property type="match status" value="1"/>
</dbReference>
<dbReference type="GO" id="GO:0008757">
    <property type="term" value="F:S-adenosylmethionine-dependent methyltransferase activity"/>
    <property type="evidence" value="ECO:0007669"/>
    <property type="project" value="InterPro"/>
</dbReference>
<dbReference type="PANTHER" id="PTHR43591">
    <property type="entry name" value="METHYLTRANSFERASE"/>
    <property type="match status" value="1"/>
</dbReference>
<dbReference type="EMBL" id="MEWA01000017">
    <property type="protein sequence ID" value="OGC69796.1"/>
    <property type="molecule type" value="Genomic_DNA"/>
</dbReference>
<protein>
    <recommendedName>
        <fullName evidence="1">Methyltransferase type 11 domain-containing protein</fullName>
    </recommendedName>
</protein>
<reference evidence="2 3" key="1">
    <citation type="journal article" date="2016" name="Nat. Commun.">
        <title>Thousands of microbial genomes shed light on interconnected biogeochemical processes in an aquifer system.</title>
        <authorList>
            <person name="Anantharaman K."/>
            <person name="Brown C.T."/>
            <person name="Hug L.A."/>
            <person name="Sharon I."/>
            <person name="Castelle C.J."/>
            <person name="Probst A.J."/>
            <person name="Thomas B.C."/>
            <person name="Singh A."/>
            <person name="Wilkins M.J."/>
            <person name="Karaoz U."/>
            <person name="Brodie E.L."/>
            <person name="Williams K.H."/>
            <person name="Hubbard S.S."/>
            <person name="Banfield J.F."/>
        </authorList>
    </citation>
    <scope>NUCLEOTIDE SEQUENCE [LARGE SCALE GENOMIC DNA]</scope>
</reference>